<dbReference type="EMBL" id="L00966">
    <property type="protein sequence ID" value="AAL31340.1"/>
    <property type="molecule type" value="Genomic_DNA"/>
</dbReference>
<protein>
    <submittedName>
        <fullName evidence="1">Uncharacterized protein L09WR</fullName>
    </submittedName>
</protein>
<evidence type="ECO:0000313" key="1">
    <source>
        <dbReference type="EMBL" id="AAL31340.1"/>
    </source>
</evidence>
<organismHost>
    <name type="scientific">Phacochoerus aethiopicus</name>
    <name type="common">Warthog</name>
    <dbReference type="NCBI Taxonomy" id="85517"/>
</organismHost>
<gene>
    <name evidence="1" type="primary">L09WR</name>
</gene>
<organismHost>
    <name type="scientific">Potamochoerus larvatus</name>
    <name type="common">Bushpig</name>
    <dbReference type="NCBI Taxonomy" id="273792"/>
</organismHost>
<organismHost>
    <name type="scientific">Sus scrofa</name>
    <name type="common">Pig</name>
    <dbReference type="NCBI Taxonomy" id="9823"/>
</organismHost>
<proteinExistence type="predicted"/>
<sequence>MTPGINHGLKRILRLLGRPGIKRDWRTKSPGNSFTKSFCDASFMVIKRSPKGMDTEGIARFTFSLNQKRSLIQSARGG</sequence>
<organismHost>
    <name type="scientific">Ornithodoros moubata</name>
    <name type="common">Soft tick</name>
    <name type="synonym">Argasid tick</name>
    <dbReference type="NCBI Taxonomy" id="6938"/>
</organismHost>
<name>Q8V9S4_ASF</name>
<reference evidence="1" key="1">
    <citation type="submission" date="2001-11" db="EMBL/GenBank/DDBJ databases">
        <title>Nucleotide sequence and analysis of 16.25 kilobase pairs of the African swine fever virus genome that span the central variable region.</title>
        <authorList>
            <person name="Roberts P.C."/>
            <person name="Lu Z."/>
            <person name="Rock D.L."/>
        </authorList>
    </citation>
    <scope>NUCLEOTIDE SEQUENCE</scope>
    <source>
        <strain evidence="1">Malawi Lil-20/1</strain>
    </source>
</reference>
<organismHost>
    <name type="scientific">Phacochoerus africanus</name>
    <name type="common">Warthog</name>
    <dbReference type="NCBI Taxonomy" id="41426"/>
</organismHost>
<organismHost>
    <name type="scientific">Ornithodoros</name>
    <name type="common">relapsing fever ticks</name>
    <dbReference type="NCBI Taxonomy" id="6937"/>
</organismHost>
<accession>Q8V9S4</accession>
<organism evidence="1">
    <name type="scientific">African swine fever virus</name>
    <name type="common">ASFV</name>
    <dbReference type="NCBI Taxonomy" id="10497"/>
    <lineage>
        <taxon>Viruses</taxon>
        <taxon>Varidnaviria</taxon>
        <taxon>Bamfordvirae</taxon>
        <taxon>Nucleocytoviricota</taxon>
        <taxon>Pokkesviricetes</taxon>
        <taxon>Asfuvirales</taxon>
        <taxon>Asfarviridae</taxon>
        <taxon>Asfivirus</taxon>
        <taxon>Asfivirus haemorrhagiae</taxon>
    </lineage>
</organism>